<dbReference type="FunCoup" id="A0A672GYW1">
    <property type="interactions" value="34"/>
</dbReference>
<feature type="domain" description="Pyrin" evidence="1">
    <location>
        <begin position="1"/>
        <end position="61"/>
    </location>
</feature>
<accession>A0A672GYW1</accession>
<dbReference type="OMA" id="SERDENW"/>
<organism evidence="2 3">
    <name type="scientific">Salarias fasciatus</name>
    <name type="common">Jewelled blenny</name>
    <name type="synonym">Blennius fasciatus</name>
    <dbReference type="NCBI Taxonomy" id="181472"/>
    <lineage>
        <taxon>Eukaryota</taxon>
        <taxon>Metazoa</taxon>
        <taxon>Chordata</taxon>
        <taxon>Craniata</taxon>
        <taxon>Vertebrata</taxon>
        <taxon>Euteleostomi</taxon>
        <taxon>Actinopterygii</taxon>
        <taxon>Neopterygii</taxon>
        <taxon>Teleostei</taxon>
        <taxon>Neoteleostei</taxon>
        <taxon>Acanthomorphata</taxon>
        <taxon>Ovalentaria</taxon>
        <taxon>Blenniimorphae</taxon>
        <taxon>Blenniiformes</taxon>
        <taxon>Blennioidei</taxon>
        <taxon>Blenniidae</taxon>
        <taxon>Salariinae</taxon>
        <taxon>Salarias</taxon>
    </lineage>
</organism>
<evidence type="ECO:0000313" key="2">
    <source>
        <dbReference type="Ensembl" id="ENSSFAP00005016714.1"/>
    </source>
</evidence>
<dbReference type="Proteomes" id="UP000472267">
    <property type="component" value="Chromosome 23"/>
</dbReference>
<dbReference type="InParanoid" id="A0A672GYW1"/>
<protein>
    <recommendedName>
        <fullName evidence="1">Pyrin domain-containing protein</fullName>
    </recommendedName>
</protein>
<evidence type="ECO:0000313" key="3">
    <source>
        <dbReference type="Proteomes" id="UP000472267"/>
    </source>
</evidence>
<evidence type="ECO:0000259" key="1">
    <source>
        <dbReference type="PROSITE" id="PS50824"/>
    </source>
</evidence>
<reference evidence="2" key="3">
    <citation type="submission" date="2025-09" db="UniProtKB">
        <authorList>
            <consortium name="Ensembl"/>
        </authorList>
    </citation>
    <scope>IDENTIFICATION</scope>
</reference>
<dbReference type="Ensembl" id="ENSSFAT00005017369.1">
    <property type="protein sequence ID" value="ENSSFAP00005016714.1"/>
    <property type="gene ID" value="ENSSFAG00005008856.1"/>
</dbReference>
<dbReference type="AlphaFoldDB" id="A0A672GYW1"/>
<dbReference type="PROSITE" id="PS50824">
    <property type="entry name" value="DAPIN"/>
    <property type="match status" value="1"/>
</dbReference>
<dbReference type="SMART" id="SM01289">
    <property type="entry name" value="PYRIN"/>
    <property type="match status" value="1"/>
</dbReference>
<name>A0A672GYW1_SALFA</name>
<sequence>MSSDPEEILLGILEDLGHEDFDNFQWYLWHDRVLEGFKSIPKSKLEGLDRKNTVDEMIQAYSIHTLKVTKMVLEKMKMMGLWEKHEKKIPKPEGKSWKHENLMMF</sequence>
<dbReference type="SUPFAM" id="SSF47986">
    <property type="entry name" value="DEATH domain"/>
    <property type="match status" value="1"/>
</dbReference>
<dbReference type="Gene3D" id="1.10.533.10">
    <property type="entry name" value="Death Domain, Fas"/>
    <property type="match status" value="1"/>
</dbReference>
<keyword evidence="3" id="KW-1185">Reference proteome</keyword>
<dbReference type="CDD" id="cd08321">
    <property type="entry name" value="Pyrin_ASC-like"/>
    <property type="match status" value="1"/>
</dbReference>
<reference evidence="2" key="2">
    <citation type="submission" date="2025-08" db="UniProtKB">
        <authorList>
            <consortium name="Ensembl"/>
        </authorList>
    </citation>
    <scope>IDENTIFICATION</scope>
</reference>
<dbReference type="InterPro" id="IPR004020">
    <property type="entry name" value="DAPIN"/>
</dbReference>
<dbReference type="Pfam" id="PF02758">
    <property type="entry name" value="PYRIN"/>
    <property type="match status" value="1"/>
</dbReference>
<dbReference type="InterPro" id="IPR011029">
    <property type="entry name" value="DEATH-like_dom_sf"/>
</dbReference>
<proteinExistence type="predicted"/>
<reference evidence="2" key="1">
    <citation type="submission" date="2019-06" db="EMBL/GenBank/DDBJ databases">
        <authorList>
            <consortium name="Wellcome Sanger Institute Data Sharing"/>
        </authorList>
    </citation>
    <scope>NUCLEOTIDE SEQUENCE [LARGE SCALE GENOMIC DNA]</scope>
</reference>